<dbReference type="PANTHER" id="PTHR38436">
    <property type="entry name" value="POLYKETIDE CYCLASE SNOAL-LIKE DOMAIN"/>
    <property type="match status" value="1"/>
</dbReference>
<sequence>MSDESSKHDFIRRFLDTYERHDLDTLWTFYHPDCRFTVLSRFGIDPTWDNYKAFMTTFINAFPDIHHTIEKLVVDGPDVWALYTMEGTHRGALRGVEPTGRKVRYSIVAMYQVDGEQITEADFVSDDLRMMRQLGAIPS</sequence>
<dbReference type="InterPro" id="IPR032710">
    <property type="entry name" value="NTF2-like_dom_sf"/>
</dbReference>
<dbReference type="RefSeq" id="WP_285623231.1">
    <property type="nucleotide sequence ID" value="NZ_BSTJ01000004.1"/>
</dbReference>
<dbReference type="Gene3D" id="3.10.450.50">
    <property type="match status" value="1"/>
</dbReference>
<reference evidence="1" key="1">
    <citation type="submission" date="2023-03" db="EMBL/GenBank/DDBJ databases">
        <title>Actinoallomurus iriomotensis NBRC 103681.</title>
        <authorList>
            <person name="Ichikawa N."/>
            <person name="Sato H."/>
            <person name="Tonouchi N."/>
        </authorList>
    </citation>
    <scope>NUCLEOTIDE SEQUENCE</scope>
    <source>
        <strain evidence="1">NBRC 103681</strain>
    </source>
</reference>
<name>A0A9W6RHG6_9ACTN</name>
<dbReference type="AlphaFoldDB" id="A0A9W6RHG6"/>
<dbReference type="Proteomes" id="UP001165135">
    <property type="component" value="Unassembled WGS sequence"/>
</dbReference>
<dbReference type="InterPro" id="IPR009959">
    <property type="entry name" value="Cyclase_SnoaL-like"/>
</dbReference>
<comment type="caution">
    <text evidence="1">The sequence shown here is derived from an EMBL/GenBank/DDBJ whole genome shotgun (WGS) entry which is preliminary data.</text>
</comment>
<protein>
    <recommendedName>
        <fullName evidence="3">Ester cyclase</fullName>
    </recommendedName>
</protein>
<dbReference type="EMBL" id="BSTJ01000004">
    <property type="protein sequence ID" value="GLY75793.1"/>
    <property type="molecule type" value="Genomic_DNA"/>
</dbReference>
<proteinExistence type="predicted"/>
<dbReference type="PANTHER" id="PTHR38436:SF1">
    <property type="entry name" value="ESTER CYCLASE"/>
    <property type="match status" value="1"/>
</dbReference>
<evidence type="ECO:0000313" key="1">
    <source>
        <dbReference type="EMBL" id="GLY75793.1"/>
    </source>
</evidence>
<dbReference type="SUPFAM" id="SSF54427">
    <property type="entry name" value="NTF2-like"/>
    <property type="match status" value="1"/>
</dbReference>
<dbReference type="GO" id="GO:0030638">
    <property type="term" value="P:polyketide metabolic process"/>
    <property type="evidence" value="ECO:0007669"/>
    <property type="project" value="InterPro"/>
</dbReference>
<organism evidence="1 2">
    <name type="scientific">Actinoallomurus iriomotensis</name>
    <dbReference type="NCBI Taxonomy" id="478107"/>
    <lineage>
        <taxon>Bacteria</taxon>
        <taxon>Bacillati</taxon>
        <taxon>Actinomycetota</taxon>
        <taxon>Actinomycetes</taxon>
        <taxon>Streptosporangiales</taxon>
        <taxon>Thermomonosporaceae</taxon>
        <taxon>Actinoallomurus</taxon>
    </lineage>
</organism>
<evidence type="ECO:0000313" key="2">
    <source>
        <dbReference type="Proteomes" id="UP001165135"/>
    </source>
</evidence>
<evidence type="ECO:0008006" key="3">
    <source>
        <dbReference type="Google" id="ProtNLM"/>
    </source>
</evidence>
<gene>
    <name evidence="1" type="ORF">Airi01_040600</name>
</gene>
<dbReference type="Pfam" id="PF07366">
    <property type="entry name" value="SnoaL"/>
    <property type="match status" value="1"/>
</dbReference>
<accession>A0A9W6RHG6</accession>